<dbReference type="Gene3D" id="3.30.450.30">
    <property type="entry name" value="Dynein light chain 2a, cytoplasmic"/>
    <property type="match status" value="1"/>
</dbReference>
<dbReference type="Pfam" id="PF03259">
    <property type="entry name" value="Robl_LC7"/>
    <property type="match status" value="1"/>
</dbReference>
<feature type="domain" description="Roadblock/LAMTOR2" evidence="1">
    <location>
        <begin position="14"/>
        <end position="104"/>
    </location>
</feature>
<comment type="caution">
    <text evidence="2">The sequence shown here is derived from an EMBL/GenBank/DDBJ whole genome shotgun (WGS) entry which is preliminary data.</text>
</comment>
<name>A0A072N1T4_9GAMM</name>
<dbReference type="OrthoDB" id="6367107at2"/>
<sequence length="129" mass="14344">MSQYKFSERSEAFCQDMFQQMLDTSDAIYGILISTVDGHDVSKHFLKEMPASKLSAMMSSILALGETIAVEAQQQRCRYVIVENSDGYILTLKIKDKLILSVIATTNANLGMLHSVSRNAAEKLAAHLR</sequence>
<dbReference type="AlphaFoldDB" id="A0A072N1T4"/>
<keyword evidence="3" id="KW-1185">Reference proteome</keyword>
<evidence type="ECO:0000259" key="1">
    <source>
        <dbReference type="SMART" id="SM00960"/>
    </source>
</evidence>
<dbReference type="InterPro" id="IPR004942">
    <property type="entry name" value="Roadblock/LAMTOR2_dom"/>
</dbReference>
<reference evidence="2 3" key="1">
    <citation type="submission" date="2012-12" db="EMBL/GenBank/DDBJ databases">
        <title>Genome assembly of Marinobacter sp. AK21.</title>
        <authorList>
            <person name="Khatri I."/>
            <person name="Kumar R."/>
            <person name="Vaidya B."/>
            <person name="Subramanian S."/>
            <person name="Pinnaka A."/>
        </authorList>
    </citation>
    <scope>NUCLEOTIDE SEQUENCE [LARGE SCALE GENOMIC DNA]</scope>
    <source>
        <strain evidence="2 3">AK21</strain>
    </source>
</reference>
<dbReference type="SUPFAM" id="SSF103196">
    <property type="entry name" value="Roadblock/LC7 domain"/>
    <property type="match status" value="1"/>
</dbReference>
<organism evidence="2 3">
    <name type="scientific">Marinobacter nitratireducens</name>
    <dbReference type="NCBI Taxonomy" id="1137280"/>
    <lineage>
        <taxon>Bacteria</taxon>
        <taxon>Pseudomonadati</taxon>
        <taxon>Pseudomonadota</taxon>
        <taxon>Gammaproteobacteria</taxon>
        <taxon>Pseudomonadales</taxon>
        <taxon>Marinobacteraceae</taxon>
        <taxon>Marinobacter</taxon>
    </lineage>
</organism>
<dbReference type="RefSeq" id="WP_051669062.1">
    <property type="nucleotide sequence ID" value="NZ_ANIE01000006.1"/>
</dbReference>
<evidence type="ECO:0000313" key="3">
    <source>
        <dbReference type="Proteomes" id="UP000035057"/>
    </source>
</evidence>
<evidence type="ECO:0000313" key="2">
    <source>
        <dbReference type="EMBL" id="KEF31152.1"/>
    </source>
</evidence>
<gene>
    <name evidence="2" type="ORF">D777_02305</name>
</gene>
<accession>A0A072N1T4</accession>
<protein>
    <recommendedName>
        <fullName evidence="1">Roadblock/LAMTOR2 domain-containing protein</fullName>
    </recommendedName>
</protein>
<proteinExistence type="predicted"/>
<dbReference type="EMBL" id="ANIE01000006">
    <property type="protein sequence ID" value="KEF31152.1"/>
    <property type="molecule type" value="Genomic_DNA"/>
</dbReference>
<dbReference type="STRING" id="1137280.D777_02305"/>
<dbReference type="SMART" id="SM00960">
    <property type="entry name" value="Robl_LC7"/>
    <property type="match status" value="1"/>
</dbReference>
<dbReference type="PATRIC" id="fig|1137280.3.peg.2121"/>
<dbReference type="Proteomes" id="UP000035057">
    <property type="component" value="Unassembled WGS sequence"/>
</dbReference>